<keyword evidence="5 7" id="KW-1133">Transmembrane helix</keyword>
<dbReference type="PANTHER" id="PTHR30460">
    <property type="entry name" value="MODERATE CONDUCTANCE MECHANOSENSITIVE CHANNEL YBIO"/>
    <property type="match status" value="1"/>
</dbReference>
<dbReference type="GO" id="GO:0005886">
    <property type="term" value="C:plasma membrane"/>
    <property type="evidence" value="ECO:0007669"/>
    <property type="project" value="UniProtKB-SubCell"/>
</dbReference>
<comment type="subcellular location">
    <subcellularLocation>
        <location evidence="1">Cell membrane</location>
        <topology evidence="1">Multi-pass membrane protein</topology>
    </subcellularLocation>
</comment>
<dbReference type="PANTHER" id="PTHR30460:SF0">
    <property type="entry name" value="MODERATE CONDUCTANCE MECHANOSENSITIVE CHANNEL YBIO"/>
    <property type="match status" value="1"/>
</dbReference>
<evidence type="ECO:0000259" key="9">
    <source>
        <dbReference type="Pfam" id="PF21082"/>
    </source>
</evidence>
<feature type="domain" description="Mechanosensitive ion channel MscS C-terminal" evidence="9">
    <location>
        <begin position="168"/>
        <end position="255"/>
    </location>
</feature>
<dbReference type="InterPro" id="IPR049278">
    <property type="entry name" value="MS_channel_C"/>
</dbReference>
<feature type="domain" description="Mechanosensitive ion channel MscS" evidence="8">
    <location>
        <begin position="98"/>
        <end position="162"/>
    </location>
</feature>
<evidence type="ECO:0000256" key="2">
    <source>
        <dbReference type="ARBA" id="ARBA00008017"/>
    </source>
</evidence>
<feature type="transmembrane region" description="Helical" evidence="7">
    <location>
        <begin position="52"/>
        <end position="71"/>
    </location>
</feature>
<evidence type="ECO:0000256" key="1">
    <source>
        <dbReference type="ARBA" id="ARBA00004651"/>
    </source>
</evidence>
<dbReference type="InterPro" id="IPR011014">
    <property type="entry name" value="MscS_channel_TM-2"/>
</dbReference>
<evidence type="ECO:0000256" key="6">
    <source>
        <dbReference type="ARBA" id="ARBA00023136"/>
    </source>
</evidence>
<dbReference type="Pfam" id="PF21088">
    <property type="entry name" value="MS_channel_1st"/>
    <property type="match status" value="1"/>
</dbReference>
<protein>
    <submittedName>
        <fullName evidence="11">Mechanosensitive ion channel protein MscS</fullName>
    </submittedName>
</protein>
<dbReference type="SUPFAM" id="SSF50182">
    <property type="entry name" value="Sm-like ribonucleoproteins"/>
    <property type="match status" value="1"/>
</dbReference>
<evidence type="ECO:0000256" key="4">
    <source>
        <dbReference type="ARBA" id="ARBA00022692"/>
    </source>
</evidence>
<comment type="similarity">
    <text evidence="2">Belongs to the MscS (TC 1.A.23) family.</text>
</comment>
<dbReference type="InterPro" id="IPR010920">
    <property type="entry name" value="LSM_dom_sf"/>
</dbReference>
<evidence type="ECO:0000256" key="5">
    <source>
        <dbReference type="ARBA" id="ARBA00022989"/>
    </source>
</evidence>
<dbReference type="GO" id="GO:0008381">
    <property type="term" value="F:mechanosensitive monoatomic ion channel activity"/>
    <property type="evidence" value="ECO:0007669"/>
    <property type="project" value="InterPro"/>
</dbReference>
<keyword evidence="12" id="KW-1185">Reference proteome</keyword>
<dbReference type="InterPro" id="IPR006685">
    <property type="entry name" value="MscS_channel_2nd"/>
</dbReference>
<evidence type="ECO:0000259" key="8">
    <source>
        <dbReference type="Pfam" id="PF00924"/>
    </source>
</evidence>
<dbReference type="Pfam" id="PF00924">
    <property type="entry name" value="MS_channel_2nd"/>
    <property type="match status" value="1"/>
</dbReference>
<dbReference type="OrthoDB" id="6500477at2"/>
<dbReference type="AlphaFoldDB" id="A0A2R4XQ06"/>
<dbReference type="Gene3D" id="3.30.70.100">
    <property type="match status" value="1"/>
</dbReference>
<feature type="transmembrane region" description="Helical" evidence="7">
    <location>
        <begin position="6"/>
        <end position="26"/>
    </location>
</feature>
<reference evidence="11 12" key="1">
    <citation type="submission" date="2018-04" db="EMBL/GenBank/DDBJ databases">
        <title>Bordetella sp. HZ20 isolated from seawater.</title>
        <authorList>
            <person name="Sun C."/>
        </authorList>
    </citation>
    <scope>NUCLEOTIDE SEQUENCE [LARGE SCALE GENOMIC DNA]</scope>
    <source>
        <strain evidence="11 12">HZ20</strain>
    </source>
</reference>
<keyword evidence="3" id="KW-1003">Cell membrane</keyword>
<dbReference type="Gene3D" id="2.30.30.60">
    <property type="match status" value="1"/>
</dbReference>
<evidence type="ECO:0000256" key="3">
    <source>
        <dbReference type="ARBA" id="ARBA00022475"/>
    </source>
</evidence>
<dbReference type="SUPFAM" id="SSF82861">
    <property type="entry name" value="Mechanosensitive channel protein MscS (YggB), transmembrane region"/>
    <property type="match status" value="1"/>
</dbReference>
<evidence type="ECO:0000259" key="10">
    <source>
        <dbReference type="Pfam" id="PF21088"/>
    </source>
</evidence>
<keyword evidence="6 7" id="KW-0472">Membrane</keyword>
<gene>
    <name evidence="11" type="ORF">DBV39_15965</name>
</gene>
<organism evidence="11 12">
    <name type="scientific">Orrella marina</name>
    <dbReference type="NCBI Taxonomy" id="2163011"/>
    <lineage>
        <taxon>Bacteria</taxon>
        <taxon>Pseudomonadati</taxon>
        <taxon>Pseudomonadota</taxon>
        <taxon>Betaproteobacteria</taxon>
        <taxon>Burkholderiales</taxon>
        <taxon>Alcaligenaceae</taxon>
        <taxon>Orrella</taxon>
    </lineage>
</organism>
<dbReference type="InterPro" id="IPR023408">
    <property type="entry name" value="MscS_beta-dom_sf"/>
</dbReference>
<dbReference type="Proteomes" id="UP000244571">
    <property type="component" value="Chromosome"/>
</dbReference>
<dbReference type="EMBL" id="CP028901">
    <property type="protein sequence ID" value="AWB35871.1"/>
    <property type="molecule type" value="Genomic_DNA"/>
</dbReference>
<dbReference type="KEGG" id="boz:DBV39_15965"/>
<name>A0A2R4XQ06_9BURK</name>
<dbReference type="SUPFAM" id="SSF82689">
    <property type="entry name" value="Mechanosensitive channel protein MscS (YggB), C-terminal domain"/>
    <property type="match status" value="1"/>
</dbReference>
<dbReference type="InterPro" id="IPR011066">
    <property type="entry name" value="MscS_channel_C_sf"/>
</dbReference>
<feature type="transmembrane region" description="Helical" evidence="7">
    <location>
        <begin position="77"/>
        <end position="99"/>
    </location>
</feature>
<dbReference type="InterPro" id="IPR049142">
    <property type="entry name" value="MS_channel_1st"/>
</dbReference>
<sequence length="284" mass="31236">MLIASINVIIILILALIIRGVVSRLLTTLHQRLSARAPGVEERKRIDTLSRIFGYISSIAIGVVTAMLILAELGISIAPLLATAGVVGIAISFGAQSLVKDYFMGFVMLMENQIRQGDFIEAAGKSGTVEEVTLRHVRLRDGEGAVHYLPNSAITTVTNHSRQFAYAVVDIGVAYDANLGRTYEVIKEVGQALRQDPDQKDKILDDVEILGVNQLEDSAVGLRLRMKTDASAKWGIRRELLARLKQAFDTNGIEIPFPQRVLRVQREEDIMGNDSSRQTRSGQV</sequence>
<dbReference type="Gene3D" id="1.10.287.1260">
    <property type="match status" value="1"/>
</dbReference>
<dbReference type="InterPro" id="IPR045276">
    <property type="entry name" value="YbiO_bact"/>
</dbReference>
<accession>A0A2R4XQ06</accession>
<evidence type="ECO:0000256" key="7">
    <source>
        <dbReference type="SAM" id="Phobius"/>
    </source>
</evidence>
<keyword evidence="4 7" id="KW-0812">Transmembrane</keyword>
<evidence type="ECO:0000313" key="11">
    <source>
        <dbReference type="EMBL" id="AWB35871.1"/>
    </source>
</evidence>
<feature type="domain" description="Mechanosensitive ion channel transmembrane helices 2/3" evidence="10">
    <location>
        <begin position="56"/>
        <end position="96"/>
    </location>
</feature>
<evidence type="ECO:0000313" key="12">
    <source>
        <dbReference type="Proteomes" id="UP000244571"/>
    </source>
</evidence>
<dbReference type="Pfam" id="PF21082">
    <property type="entry name" value="MS_channel_3rd"/>
    <property type="match status" value="1"/>
</dbReference>
<proteinExistence type="inferred from homology"/>